<feature type="transmembrane region" description="Helical" evidence="8">
    <location>
        <begin position="271"/>
        <end position="288"/>
    </location>
</feature>
<feature type="region of interest" description="Disordered" evidence="7">
    <location>
        <begin position="1"/>
        <end position="68"/>
    </location>
</feature>
<dbReference type="GO" id="GO:0016020">
    <property type="term" value="C:membrane"/>
    <property type="evidence" value="ECO:0000318"/>
    <property type="project" value="GO_Central"/>
</dbReference>
<keyword evidence="5 8" id="KW-1133">Transmembrane helix</keyword>
<feature type="compositionally biased region" description="Basic and acidic residues" evidence="7">
    <location>
        <begin position="398"/>
        <end position="414"/>
    </location>
</feature>
<keyword evidence="4" id="KW-0378">Hydrolase</keyword>
<protein>
    <recommendedName>
        <fullName evidence="9">Phosphatidic acid phosphatase type 2/haloperoxidase domain-containing protein</fullName>
    </recommendedName>
</protein>
<feature type="compositionally biased region" description="Polar residues" evidence="7">
    <location>
        <begin position="385"/>
        <end position="397"/>
    </location>
</feature>
<name>A0A2K1IJE3_PHYPA</name>
<feature type="transmembrane region" description="Helical" evidence="8">
    <location>
        <begin position="202"/>
        <end position="223"/>
    </location>
</feature>
<evidence type="ECO:0000256" key="6">
    <source>
        <dbReference type="ARBA" id="ARBA00023136"/>
    </source>
</evidence>
<evidence type="ECO:0000256" key="3">
    <source>
        <dbReference type="ARBA" id="ARBA00022692"/>
    </source>
</evidence>
<evidence type="ECO:0000256" key="2">
    <source>
        <dbReference type="ARBA" id="ARBA00008816"/>
    </source>
</evidence>
<feature type="transmembrane region" description="Helical" evidence="8">
    <location>
        <begin position="326"/>
        <end position="345"/>
    </location>
</feature>
<dbReference type="InterPro" id="IPR000326">
    <property type="entry name" value="PAP2/HPO"/>
</dbReference>
<evidence type="ECO:0000256" key="4">
    <source>
        <dbReference type="ARBA" id="ARBA00022801"/>
    </source>
</evidence>
<dbReference type="OrthoDB" id="10030083at2759"/>
<dbReference type="EnsemblPlants" id="Pp3c23_14820V3.5">
    <property type="protein sequence ID" value="Pp3c23_14820V3.5"/>
    <property type="gene ID" value="Pp3c23_14820"/>
</dbReference>
<feature type="transmembrane region" description="Helical" evidence="8">
    <location>
        <begin position="300"/>
        <end position="320"/>
    </location>
</feature>
<dbReference type="PaxDb" id="3218-PP1S156_48V6.1"/>
<dbReference type="Gramene" id="Pp3c23_14820V3.1">
    <property type="protein sequence ID" value="Pp3c23_14820V3.1"/>
    <property type="gene ID" value="Pp3c23_14820"/>
</dbReference>
<dbReference type="GO" id="GO:0008195">
    <property type="term" value="F:phosphatidate phosphatase activity"/>
    <property type="evidence" value="ECO:0000318"/>
    <property type="project" value="GO_Central"/>
</dbReference>
<dbReference type="AlphaFoldDB" id="A0A2K1IJE3"/>
<reference evidence="11" key="3">
    <citation type="submission" date="2020-12" db="UniProtKB">
        <authorList>
            <consortium name="EnsemblPlants"/>
        </authorList>
    </citation>
    <scope>IDENTIFICATION</scope>
</reference>
<sequence length="414" mass="46517">MEINWASGVEPRNGITASAGCRKPWKERTSSTRLTDTSEIGEIIMDDSPESDDSPMAPPLTRRLSSTSRAQENMKKFFTSASRTISNAVQRNHEELKDSEDLIEEEIPILAELGPAALFRYHLNDWLQIVLVILLWLLCFLVPPFQRHVGEKNFATPELRYPFKSNTIPFQAVPVIAVFVPLVVIVGIFIKRRNFRDLHHALLGLLTAVALTALITDAVKVGIGRPRPHFYARCFGGTLAQPNYDPVTGNVICVATAKEMKEAYKSFPSGHTSWTFAGLSYLAMYMAGKLSIFDRKGHSWKVLPIIVVMLCATFVGVTRIDDYWHHWTDVCTGASIGTLTAYFCYRQHFRSLFDDLPHSTYDYIPVGSVPRATQIKSKRSVSAPPENSSFDNSSYDKTSYDVEQGRVTDSFDHK</sequence>
<evidence type="ECO:0000256" key="1">
    <source>
        <dbReference type="ARBA" id="ARBA00004141"/>
    </source>
</evidence>
<dbReference type="Pfam" id="PF01569">
    <property type="entry name" value="PAP2"/>
    <property type="match status" value="1"/>
</dbReference>
<dbReference type="Gramene" id="Pp3c23_14820V3.5">
    <property type="protein sequence ID" value="Pp3c23_14820V3.5"/>
    <property type="gene ID" value="Pp3c23_14820"/>
</dbReference>
<comment type="subcellular location">
    <subcellularLocation>
        <location evidence="1">Membrane</location>
        <topology evidence="1">Multi-pass membrane protein</topology>
    </subcellularLocation>
</comment>
<dbReference type="FunFam" id="1.20.144.10:FF:000001">
    <property type="entry name" value="Lipid phosphate phosphatase 2"/>
    <property type="match status" value="1"/>
</dbReference>
<evidence type="ECO:0000256" key="5">
    <source>
        <dbReference type="ARBA" id="ARBA00022989"/>
    </source>
</evidence>
<dbReference type="CDD" id="cd03390">
    <property type="entry name" value="PAP2_containing_1_like"/>
    <property type="match status" value="1"/>
</dbReference>
<dbReference type="Proteomes" id="UP000006727">
    <property type="component" value="Chromosome 23"/>
</dbReference>
<evidence type="ECO:0000256" key="7">
    <source>
        <dbReference type="SAM" id="MobiDB-lite"/>
    </source>
</evidence>
<dbReference type="SMART" id="SM00014">
    <property type="entry name" value="acidPPc"/>
    <property type="match status" value="1"/>
</dbReference>
<feature type="transmembrane region" description="Helical" evidence="8">
    <location>
        <begin position="168"/>
        <end position="190"/>
    </location>
</feature>
<comment type="similarity">
    <text evidence="2">Belongs to the PA-phosphatase related phosphoesterase family.</text>
</comment>
<dbReference type="PANTHER" id="PTHR10165">
    <property type="entry name" value="LIPID PHOSPHATE PHOSPHATASE"/>
    <property type="match status" value="1"/>
</dbReference>
<dbReference type="GO" id="GO:0006644">
    <property type="term" value="P:phospholipid metabolic process"/>
    <property type="evidence" value="ECO:0000318"/>
    <property type="project" value="GO_Central"/>
</dbReference>
<organism evidence="10">
    <name type="scientific">Physcomitrium patens</name>
    <name type="common">Spreading-leaved earth moss</name>
    <name type="synonym">Physcomitrella patens</name>
    <dbReference type="NCBI Taxonomy" id="3218"/>
    <lineage>
        <taxon>Eukaryota</taxon>
        <taxon>Viridiplantae</taxon>
        <taxon>Streptophyta</taxon>
        <taxon>Embryophyta</taxon>
        <taxon>Bryophyta</taxon>
        <taxon>Bryophytina</taxon>
        <taxon>Bryopsida</taxon>
        <taxon>Funariidae</taxon>
        <taxon>Funariales</taxon>
        <taxon>Funariaceae</taxon>
        <taxon>Physcomitrium</taxon>
    </lineage>
</organism>
<keyword evidence="3 8" id="KW-0812">Transmembrane</keyword>
<dbReference type="EnsemblPlants" id="Pp3c23_14820V3.1">
    <property type="protein sequence ID" value="Pp3c23_14820V3.1"/>
    <property type="gene ID" value="Pp3c23_14820"/>
</dbReference>
<dbReference type="RefSeq" id="XP_024362223.1">
    <property type="nucleotide sequence ID" value="XM_024506455.2"/>
</dbReference>
<evidence type="ECO:0000256" key="8">
    <source>
        <dbReference type="SAM" id="Phobius"/>
    </source>
</evidence>
<evidence type="ECO:0000313" key="11">
    <source>
        <dbReference type="EnsemblPlants" id="Pp3c23_14820V3.1"/>
    </source>
</evidence>
<keyword evidence="6 8" id="KW-0472">Membrane</keyword>
<dbReference type="GeneID" id="112275804"/>
<keyword evidence="12" id="KW-1185">Reference proteome</keyword>
<dbReference type="SUPFAM" id="SSF48317">
    <property type="entry name" value="Acid phosphatase/Vanadium-dependent haloperoxidase"/>
    <property type="match status" value="1"/>
</dbReference>
<proteinExistence type="inferred from homology"/>
<dbReference type="STRING" id="3218.A0A2K1IJE3"/>
<dbReference type="InterPro" id="IPR036938">
    <property type="entry name" value="PAP2/HPO_sf"/>
</dbReference>
<dbReference type="EMBL" id="ABEU02000023">
    <property type="protein sequence ID" value="PNR29394.1"/>
    <property type="molecule type" value="Genomic_DNA"/>
</dbReference>
<gene>
    <name evidence="11" type="primary">LOC112275804</name>
    <name evidence="10" type="ORF">PHYPA_028087</name>
</gene>
<evidence type="ECO:0000313" key="12">
    <source>
        <dbReference type="Proteomes" id="UP000006727"/>
    </source>
</evidence>
<evidence type="ECO:0000313" key="10">
    <source>
        <dbReference type="EMBL" id="PNR29394.1"/>
    </source>
</evidence>
<feature type="domain" description="Phosphatidic acid phosphatase type 2/haloperoxidase" evidence="9">
    <location>
        <begin position="203"/>
        <end position="345"/>
    </location>
</feature>
<feature type="compositionally biased region" description="Acidic residues" evidence="7">
    <location>
        <begin position="44"/>
        <end position="53"/>
    </location>
</feature>
<dbReference type="PANTHER" id="PTHR10165:SF203">
    <property type="entry name" value="LIPID PHOSPHATE PHOSPHATASE 3, CHLOROPLASTIC-RELATED"/>
    <property type="match status" value="1"/>
</dbReference>
<evidence type="ECO:0000259" key="9">
    <source>
        <dbReference type="SMART" id="SM00014"/>
    </source>
</evidence>
<dbReference type="InterPro" id="IPR043216">
    <property type="entry name" value="PAP-like"/>
</dbReference>
<dbReference type="Gene3D" id="1.20.144.10">
    <property type="entry name" value="Phosphatidic acid phosphatase type 2/haloperoxidase"/>
    <property type="match status" value="1"/>
</dbReference>
<reference evidence="10 12" key="2">
    <citation type="journal article" date="2018" name="Plant J.">
        <title>The Physcomitrella patens chromosome-scale assembly reveals moss genome structure and evolution.</title>
        <authorList>
            <person name="Lang D."/>
            <person name="Ullrich K.K."/>
            <person name="Murat F."/>
            <person name="Fuchs J."/>
            <person name="Jenkins J."/>
            <person name="Haas F.B."/>
            <person name="Piednoel M."/>
            <person name="Gundlach H."/>
            <person name="Van Bel M."/>
            <person name="Meyberg R."/>
            <person name="Vives C."/>
            <person name="Morata J."/>
            <person name="Symeonidi A."/>
            <person name="Hiss M."/>
            <person name="Muchero W."/>
            <person name="Kamisugi Y."/>
            <person name="Saleh O."/>
            <person name="Blanc G."/>
            <person name="Decker E.L."/>
            <person name="van Gessel N."/>
            <person name="Grimwood J."/>
            <person name="Hayes R.D."/>
            <person name="Graham S.W."/>
            <person name="Gunter L.E."/>
            <person name="McDaniel S.F."/>
            <person name="Hoernstein S.N.W."/>
            <person name="Larsson A."/>
            <person name="Li F.W."/>
            <person name="Perroud P.F."/>
            <person name="Phillips J."/>
            <person name="Ranjan P."/>
            <person name="Rokshar D.S."/>
            <person name="Rothfels C.J."/>
            <person name="Schneider L."/>
            <person name="Shu S."/>
            <person name="Stevenson D.W."/>
            <person name="Thummler F."/>
            <person name="Tillich M."/>
            <person name="Villarreal Aguilar J.C."/>
            <person name="Widiez T."/>
            <person name="Wong G.K."/>
            <person name="Wymore A."/>
            <person name="Zhang Y."/>
            <person name="Zimmer A.D."/>
            <person name="Quatrano R.S."/>
            <person name="Mayer K.F.X."/>
            <person name="Goodstein D."/>
            <person name="Casacuberta J.M."/>
            <person name="Vandepoele K."/>
            <person name="Reski R."/>
            <person name="Cuming A.C."/>
            <person name="Tuskan G.A."/>
            <person name="Maumus F."/>
            <person name="Salse J."/>
            <person name="Schmutz J."/>
            <person name="Rensing S.A."/>
        </authorList>
    </citation>
    <scope>NUCLEOTIDE SEQUENCE [LARGE SCALE GENOMIC DNA]</scope>
    <source>
        <strain evidence="11 12">cv. Gransden 2004</strain>
    </source>
</reference>
<accession>A0A2K1IJE3</accession>
<reference evidence="10 12" key="1">
    <citation type="journal article" date="2008" name="Science">
        <title>The Physcomitrella genome reveals evolutionary insights into the conquest of land by plants.</title>
        <authorList>
            <person name="Rensing S."/>
            <person name="Lang D."/>
            <person name="Zimmer A."/>
            <person name="Terry A."/>
            <person name="Salamov A."/>
            <person name="Shapiro H."/>
            <person name="Nishiyama T."/>
            <person name="Perroud P.-F."/>
            <person name="Lindquist E."/>
            <person name="Kamisugi Y."/>
            <person name="Tanahashi T."/>
            <person name="Sakakibara K."/>
            <person name="Fujita T."/>
            <person name="Oishi K."/>
            <person name="Shin-I T."/>
            <person name="Kuroki Y."/>
            <person name="Toyoda A."/>
            <person name="Suzuki Y."/>
            <person name="Hashimoto A."/>
            <person name="Yamaguchi K."/>
            <person name="Sugano A."/>
            <person name="Kohara Y."/>
            <person name="Fujiyama A."/>
            <person name="Anterola A."/>
            <person name="Aoki S."/>
            <person name="Ashton N."/>
            <person name="Barbazuk W.B."/>
            <person name="Barker E."/>
            <person name="Bennetzen J."/>
            <person name="Bezanilla M."/>
            <person name="Blankenship R."/>
            <person name="Cho S.H."/>
            <person name="Dutcher S."/>
            <person name="Estelle M."/>
            <person name="Fawcett J.A."/>
            <person name="Gundlach H."/>
            <person name="Hanada K."/>
            <person name="Heyl A."/>
            <person name="Hicks K.A."/>
            <person name="Hugh J."/>
            <person name="Lohr M."/>
            <person name="Mayer K."/>
            <person name="Melkozernov A."/>
            <person name="Murata T."/>
            <person name="Nelson D."/>
            <person name="Pils B."/>
            <person name="Prigge M."/>
            <person name="Reiss B."/>
            <person name="Renner T."/>
            <person name="Rombauts S."/>
            <person name="Rushton P."/>
            <person name="Sanderfoot A."/>
            <person name="Schween G."/>
            <person name="Shiu S.-H."/>
            <person name="Stueber K."/>
            <person name="Theodoulou F.L."/>
            <person name="Tu H."/>
            <person name="Van de Peer Y."/>
            <person name="Verrier P.J."/>
            <person name="Waters E."/>
            <person name="Wood A."/>
            <person name="Yang L."/>
            <person name="Cove D."/>
            <person name="Cuming A."/>
            <person name="Hasebe M."/>
            <person name="Lucas S."/>
            <person name="Mishler D.B."/>
            <person name="Reski R."/>
            <person name="Grigoriev I."/>
            <person name="Quatrano R.S."/>
            <person name="Boore J.L."/>
        </authorList>
    </citation>
    <scope>NUCLEOTIDE SEQUENCE [LARGE SCALE GENOMIC DNA]</scope>
    <source>
        <strain evidence="11 12">cv. Gransden 2004</strain>
    </source>
</reference>
<feature type="region of interest" description="Disordered" evidence="7">
    <location>
        <begin position="375"/>
        <end position="414"/>
    </location>
</feature>
<dbReference type="GO" id="GO:0046839">
    <property type="term" value="P:phospholipid dephosphorylation"/>
    <property type="evidence" value="ECO:0000318"/>
    <property type="project" value="GO_Central"/>
</dbReference>
<feature type="transmembrane region" description="Helical" evidence="8">
    <location>
        <begin position="126"/>
        <end position="145"/>
    </location>
</feature>